<evidence type="ECO:0000313" key="9">
    <source>
        <dbReference type="EMBL" id="ABP00103.1"/>
    </source>
</evidence>
<sequence length="794" mass="90433">MARARGRATRWTTIALACVVSAMCVFGGATNVRAEEDATTDAGAAKIPDFAPGAEKFEFQAEVSRLMDIIINSLYSNKDIFLRELISNGSDSLDKIRFMSLTDKEQLGGGENADLDIRIKADKERKVLTIRDRGIGMTKDDLMNNLGTIAKSGTSAFLDQMASGGDMSLIGQFGVGFYSVYLVADFVEVRSKHNDDDKQWVWQSKADGNFAISEDEGEPLGRGVEINIYLKEEAQEYLEETKLQALVERYSEFINFPIYLYNSKEVSEEVPVEAGDEDEEADVSGDDAEDDEEGDDEEGDEDEEDDEPKTKTVTKTVWDWERLNDVKAIWLRSTNEVEEEEYTKFYQALAKNSEEPLAYSHFKAEGDVEFKAILYIPERPSPDYYDNYYSRASALKLYVRRVFISDEFDELLPKYLSFIKGIVDSDTLPLNVSRETLQQHTSLKTIKKKLVRKALDMIRKLAEEGGDAEDDDAKPEGEDDAATKDEPKYEKFWKSFGKAIKLGIIEDASNRVRLAKLLRFQTSKSDGKLVSLEQYVERMKEGQKSIYYITGESIDALKNSPFLEKLISKDFEVIYFTDPIDEYTMQNLTEFDDFKFSNASKEDLKFGDADDDEKARFKKTKEAFKSFTTWWKSKLPDTMIEAVKVSNRLSTTPCVVVSSKYGWSANMERIMKAQAMGDESRHEYMRGKKTLEVNPRHPMIAALKERAATDPDSEETETLAKLMFETAMLESGFSFDKPQEYTSRVFDLLKSNMGIEKDAELVDETQFHLPEEEDEEDKKEETKEETKEAPKDEL</sequence>
<dbReference type="GO" id="GO:0034976">
    <property type="term" value="P:response to endoplasmic reticulum stress"/>
    <property type="evidence" value="ECO:0007669"/>
    <property type="project" value="EnsemblPlants"/>
</dbReference>
<dbReference type="InterPro" id="IPR003594">
    <property type="entry name" value="HATPase_dom"/>
</dbReference>
<keyword evidence="2 5" id="KW-0547">Nucleotide-binding</keyword>
<reference evidence="9 10" key="1">
    <citation type="journal article" date="2007" name="Proc. Natl. Acad. Sci. U.S.A.">
        <title>The tiny eukaryote Ostreococcus provides genomic insights into the paradox of plankton speciation.</title>
        <authorList>
            <person name="Palenik B."/>
            <person name="Grimwood J."/>
            <person name="Aerts A."/>
            <person name="Rouze P."/>
            <person name="Salamov A."/>
            <person name="Putnam N."/>
            <person name="Dupont C."/>
            <person name="Jorgensen R."/>
            <person name="Derelle E."/>
            <person name="Rombauts S."/>
            <person name="Zhou K."/>
            <person name="Otillar R."/>
            <person name="Merchant S.S."/>
            <person name="Podell S."/>
            <person name="Gaasterland T."/>
            <person name="Napoli C."/>
            <person name="Gendler K."/>
            <person name="Manuell A."/>
            <person name="Tai V."/>
            <person name="Vallon O."/>
            <person name="Piganeau G."/>
            <person name="Jancek S."/>
            <person name="Heijde M."/>
            <person name="Jabbari K."/>
            <person name="Bowler C."/>
            <person name="Lohr M."/>
            <person name="Robbens S."/>
            <person name="Werner G."/>
            <person name="Dubchak I."/>
            <person name="Pazour G.J."/>
            <person name="Ren Q."/>
            <person name="Paulsen I."/>
            <person name="Delwiche C."/>
            <person name="Schmutz J."/>
            <person name="Rokhsar D."/>
            <person name="Van de Peer Y."/>
            <person name="Moreau H."/>
            <person name="Grigoriev I.V."/>
        </authorList>
    </citation>
    <scope>NUCLEOTIDE SEQUENCE [LARGE SCALE GENOMIC DNA]</scope>
    <source>
        <strain evidence="9 10">CCE9901</strain>
    </source>
</reference>
<dbReference type="OMA" id="YMLQETS"/>
<dbReference type="GO" id="GO:0005524">
    <property type="term" value="F:ATP binding"/>
    <property type="evidence" value="ECO:0007669"/>
    <property type="project" value="UniProtKB-KW"/>
</dbReference>
<evidence type="ECO:0000256" key="7">
    <source>
        <dbReference type="SAM" id="SignalP"/>
    </source>
</evidence>
<dbReference type="GO" id="GO:0010075">
    <property type="term" value="P:regulation of meristem growth"/>
    <property type="evidence" value="ECO:0007669"/>
    <property type="project" value="EnsemblPlants"/>
</dbReference>
<gene>
    <name evidence="9" type="primary">HSP90B</name>
    <name evidence="9" type="ORF">OSTLU_19857</name>
</gene>
<evidence type="ECO:0000256" key="2">
    <source>
        <dbReference type="ARBA" id="ARBA00022741"/>
    </source>
</evidence>
<dbReference type="GeneID" id="5005969"/>
<dbReference type="Pfam" id="PF13589">
    <property type="entry name" value="HATPase_c_3"/>
    <property type="match status" value="1"/>
</dbReference>
<dbReference type="InterPro" id="IPR020568">
    <property type="entry name" value="Ribosomal_Su5_D2-typ_SF"/>
</dbReference>
<feature type="binding site" evidence="5">
    <location>
        <position position="132"/>
    </location>
    <ligand>
        <name>ATP</name>
        <dbReference type="ChEBI" id="CHEBI:30616"/>
    </ligand>
</feature>
<dbReference type="Proteomes" id="UP000001568">
    <property type="component" value="Chromosome 16"/>
</dbReference>
<feature type="signal peptide" evidence="7">
    <location>
        <begin position="1"/>
        <end position="34"/>
    </location>
</feature>
<feature type="compositionally biased region" description="Basic and acidic residues" evidence="6">
    <location>
        <begin position="757"/>
        <end position="770"/>
    </location>
</feature>
<organism evidence="9 10">
    <name type="scientific">Ostreococcus lucimarinus (strain CCE9901)</name>
    <dbReference type="NCBI Taxonomy" id="436017"/>
    <lineage>
        <taxon>Eukaryota</taxon>
        <taxon>Viridiplantae</taxon>
        <taxon>Chlorophyta</taxon>
        <taxon>Mamiellophyceae</taxon>
        <taxon>Mamiellales</taxon>
        <taxon>Bathycoccaceae</taxon>
        <taxon>Ostreococcus</taxon>
    </lineage>
</organism>
<dbReference type="SUPFAM" id="SSF110942">
    <property type="entry name" value="HSP90 C-terminal domain"/>
    <property type="match status" value="1"/>
</dbReference>
<dbReference type="NCBIfam" id="NF003555">
    <property type="entry name" value="PRK05218.1"/>
    <property type="match status" value="1"/>
</dbReference>
<dbReference type="Gene3D" id="3.30.565.10">
    <property type="entry name" value="Histidine kinase-like ATPase, C-terminal domain"/>
    <property type="match status" value="1"/>
</dbReference>
<evidence type="ECO:0000256" key="6">
    <source>
        <dbReference type="SAM" id="MobiDB-lite"/>
    </source>
</evidence>
<evidence type="ECO:0000259" key="8">
    <source>
        <dbReference type="SMART" id="SM00387"/>
    </source>
</evidence>
<dbReference type="CDD" id="cd16927">
    <property type="entry name" value="HATPase_Hsp90-like"/>
    <property type="match status" value="1"/>
</dbReference>
<evidence type="ECO:0000313" key="10">
    <source>
        <dbReference type="Proteomes" id="UP000001568"/>
    </source>
</evidence>
<dbReference type="GO" id="GO:0005783">
    <property type="term" value="C:endoplasmic reticulum"/>
    <property type="evidence" value="ECO:0007669"/>
    <property type="project" value="EnsemblPlants"/>
</dbReference>
<dbReference type="PROSITE" id="PS00298">
    <property type="entry name" value="HSP90"/>
    <property type="match status" value="1"/>
</dbReference>
<feature type="binding site" evidence="5">
    <location>
        <position position="151"/>
    </location>
    <ligand>
        <name>ATP</name>
        <dbReference type="ChEBI" id="CHEBI:30616"/>
    </ligand>
</feature>
<accession>A4S8S4</accession>
<dbReference type="AlphaFoldDB" id="A4S8S4"/>
<feature type="compositionally biased region" description="Basic and acidic residues" evidence="6">
    <location>
        <begin position="779"/>
        <end position="794"/>
    </location>
</feature>
<dbReference type="EMBL" id="CP000596">
    <property type="protein sequence ID" value="ABP00103.1"/>
    <property type="molecule type" value="Genomic_DNA"/>
</dbReference>
<feature type="region of interest" description="Disordered" evidence="6">
    <location>
        <begin position="757"/>
        <end position="794"/>
    </location>
</feature>
<feature type="binding site" evidence="5">
    <location>
        <begin position="152"/>
        <end position="153"/>
    </location>
    <ligand>
        <name>ATP</name>
        <dbReference type="ChEBI" id="CHEBI:30616"/>
    </ligand>
</feature>
<evidence type="ECO:0000256" key="1">
    <source>
        <dbReference type="ARBA" id="ARBA00008239"/>
    </source>
</evidence>
<dbReference type="InterPro" id="IPR037196">
    <property type="entry name" value="HSP90_C"/>
</dbReference>
<dbReference type="HOGENOM" id="CLU_006684_1_3_1"/>
<feature type="chain" id="PRO_5002672251" evidence="7">
    <location>
        <begin position="35"/>
        <end position="794"/>
    </location>
</feature>
<dbReference type="OrthoDB" id="28737at2759"/>
<protein>
    <submittedName>
        <fullName evidence="9">Heat Shock Protein 90, endoplasmic reticulum</fullName>
    </submittedName>
</protein>
<dbReference type="PRINTS" id="PR00775">
    <property type="entry name" value="HEATSHOCK90"/>
</dbReference>
<dbReference type="Gene3D" id="1.20.120.790">
    <property type="entry name" value="Heat shock protein 90, C-terminal domain"/>
    <property type="match status" value="1"/>
</dbReference>
<dbReference type="GO" id="GO:0016887">
    <property type="term" value="F:ATP hydrolysis activity"/>
    <property type="evidence" value="ECO:0007669"/>
    <property type="project" value="EnsemblPlants"/>
</dbReference>
<dbReference type="FunFam" id="1.20.120.790:FF:000001">
    <property type="entry name" value="Heat shock protein 90 alpha"/>
    <property type="match status" value="1"/>
</dbReference>
<comment type="similarity">
    <text evidence="1">Belongs to the heat shock protein 90 family.</text>
</comment>
<dbReference type="Gene3D" id="3.40.50.11260">
    <property type="match status" value="1"/>
</dbReference>
<keyword evidence="9" id="KW-0346">Stress response</keyword>
<dbReference type="GO" id="GO:0009934">
    <property type="term" value="P:regulation of meristem structural organization"/>
    <property type="evidence" value="ECO:0007669"/>
    <property type="project" value="EnsemblPlants"/>
</dbReference>
<evidence type="ECO:0000256" key="5">
    <source>
        <dbReference type="PIRSR" id="PIRSR002583-1"/>
    </source>
</evidence>
<evidence type="ECO:0000256" key="3">
    <source>
        <dbReference type="ARBA" id="ARBA00022840"/>
    </source>
</evidence>
<dbReference type="SUPFAM" id="SSF54211">
    <property type="entry name" value="Ribosomal protein S5 domain 2-like"/>
    <property type="match status" value="1"/>
</dbReference>
<dbReference type="RefSeq" id="XP_001421809.1">
    <property type="nucleotide sequence ID" value="XM_001421772.1"/>
</dbReference>
<dbReference type="GO" id="GO:0009414">
    <property type="term" value="P:response to water deprivation"/>
    <property type="evidence" value="ECO:0007669"/>
    <property type="project" value="EnsemblPlants"/>
</dbReference>
<dbReference type="GO" id="GO:0009306">
    <property type="term" value="P:protein secretion"/>
    <property type="evidence" value="ECO:0007669"/>
    <property type="project" value="EnsemblPlants"/>
</dbReference>
<dbReference type="FunFam" id="3.40.50.11260:FF:000005">
    <property type="entry name" value="Heat shock protein 90"/>
    <property type="match status" value="1"/>
</dbReference>
<feature type="compositionally biased region" description="Acidic residues" evidence="6">
    <location>
        <begin position="465"/>
        <end position="480"/>
    </location>
</feature>
<dbReference type="InterPro" id="IPR036890">
    <property type="entry name" value="HATPase_C_sf"/>
</dbReference>
<feature type="region of interest" description="Disordered" evidence="6">
    <location>
        <begin position="465"/>
        <end position="485"/>
    </location>
</feature>
<feature type="binding site" evidence="5">
    <location>
        <position position="434"/>
    </location>
    <ligand>
        <name>ATP</name>
        <dbReference type="ChEBI" id="CHEBI:30616"/>
    </ligand>
</feature>
<feature type="binding site" evidence="5">
    <location>
        <position position="145"/>
    </location>
    <ligand>
        <name>ATP</name>
        <dbReference type="ChEBI" id="CHEBI:30616"/>
    </ligand>
</feature>
<feature type="domain" description="Histidine kinase/HSP90-like ATPase" evidence="8">
    <location>
        <begin position="77"/>
        <end position="234"/>
    </location>
</feature>
<evidence type="ECO:0000256" key="4">
    <source>
        <dbReference type="ARBA" id="ARBA00023186"/>
    </source>
</evidence>
<dbReference type="InterPro" id="IPR019805">
    <property type="entry name" value="Heat_shock_protein_90_CS"/>
</dbReference>
<proteinExistence type="inferred from homology"/>
<dbReference type="InterPro" id="IPR001404">
    <property type="entry name" value="Hsp90_fam"/>
</dbReference>
<dbReference type="FunFam" id="3.30.565.10:FF:000005">
    <property type="entry name" value="Heat shock protein 90"/>
    <property type="match status" value="1"/>
</dbReference>
<dbReference type="InterPro" id="IPR020575">
    <property type="entry name" value="Hsp90_N"/>
</dbReference>
<dbReference type="PANTHER" id="PTHR11528">
    <property type="entry name" value="HEAT SHOCK PROTEIN 90 FAMILY MEMBER"/>
    <property type="match status" value="1"/>
</dbReference>
<dbReference type="Gramene" id="ABP00103">
    <property type="protein sequence ID" value="ABP00103"/>
    <property type="gene ID" value="OSTLU_19857"/>
</dbReference>
<dbReference type="GO" id="GO:0140662">
    <property type="term" value="F:ATP-dependent protein folding chaperone"/>
    <property type="evidence" value="ECO:0007669"/>
    <property type="project" value="InterPro"/>
</dbReference>
<feature type="binding site" evidence="5">
    <location>
        <position position="84"/>
    </location>
    <ligand>
        <name>ATP</name>
        <dbReference type="ChEBI" id="CHEBI:30616"/>
    </ligand>
</feature>
<feature type="region of interest" description="Disordered" evidence="6">
    <location>
        <begin position="269"/>
        <end position="313"/>
    </location>
</feature>
<dbReference type="Pfam" id="PF00183">
    <property type="entry name" value="HSP90"/>
    <property type="match status" value="1"/>
</dbReference>
<feature type="compositionally biased region" description="Acidic residues" evidence="6">
    <location>
        <begin position="269"/>
        <end position="307"/>
    </location>
</feature>
<keyword evidence="3 5" id="KW-0067">ATP-binding</keyword>
<dbReference type="HAMAP" id="MF_00505">
    <property type="entry name" value="HSP90"/>
    <property type="match status" value="1"/>
</dbReference>
<name>A4S8S4_OSTLU</name>
<feature type="binding site" evidence="5">
    <location>
        <position position="137"/>
    </location>
    <ligand>
        <name>ATP</name>
        <dbReference type="ChEBI" id="CHEBI:30616"/>
    </ligand>
</feature>
<dbReference type="SMART" id="SM00387">
    <property type="entry name" value="HATPase_c"/>
    <property type="match status" value="1"/>
</dbReference>
<dbReference type="KEGG" id="olu:OSTLU_19857"/>
<dbReference type="SUPFAM" id="SSF55874">
    <property type="entry name" value="ATPase domain of HSP90 chaperone/DNA topoisomerase II/histidine kinase"/>
    <property type="match status" value="1"/>
</dbReference>
<keyword evidence="7" id="KW-0732">Signal</keyword>
<feature type="binding site" evidence="5">
    <location>
        <position position="88"/>
    </location>
    <ligand>
        <name>ATP</name>
        <dbReference type="ChEBI" id="CHEBI:30616"/>
    </ligand>
</feature>
<feature type="binding site" evidence="5">
    <location>
        <begin position="172"/>
        <end position="177"/>
    </location>
    <ligand>
        <name>ATP</name>
        <dbReference type="ChEBI" id="CHEBI:30616"/>
    </ligand>
</feature>
<dbReference type="GO" id="GO:0051082">
    <property type="term" value="F:unfolded protein binding"/>
    <property type="evidence" value="ECO:0007669"/>
    <property type="project" value="InterPro"/>
</dbReference>
<dbReference type="GO" id="GO:0009651">
    <property type="term" value="P:response to salt stress"/>
    <property type="evidence" value="ECO:0007669"/>
    <property type="project" value="EnsemblPlants"/>
</dbReference>
<keyword evidence="4" id="KW-0143">Chaperone</keyword>
<dbReference type="PIRSF" id="PIRSF002583">
    <property type="entry name" value="Hsp90"/>
    <property type="match status" value="1"/>
</dbReference>
<dbReference type="STRING" id="436017.A4S8S4"/>
<dbReference type="Gene3D" id="3.30.230.80">
    <property type="match status" value="1"/>
</dbReference>
<keyword evidence="10" id="KW-1185">Reference proteome</keyword>
<dbReference type="eggNOG" id="KOG0020">
    <property type="taxonomic scope" value="Eukaryota"/>
</dbReference>